<proteinExistence type="inferred from homology"/>
<evidence type="ECO:0000256" key="9">
    <source>
        <dbReference type="ARBA" id="ARBA00023136"/>
    </source>
</evidence>
<feature type="transmembrane region" description="Helical" evidence="10">
    <location>
        <begin position="446"/>
        <end position="471"/>
    </location>
</feature>
<dbReference type="Gene3D" id="1.20.1560.10">
    <property type="entry name" value="ABC transporter type 1, transmembrane domain"/>
    <property type="match status" value="2"/>
</dbReference>
<evidence type="ECO:0000259" key="11">
    <source>
        <dbReference type="PROSITE" id="PS50893"/>
    </source>
</evidence>
<evidence type="ECO:0000256" key="4">
    <source>
        <dbReference type="ARBA" id="ARBA00022692"/>
    </source>
</evidence>
<feature type="transmembrane region" description="Helical" evidence="10">
    <location>
        <begin position="636"/>
        <end position="655"/>
    </location>
</feature>
<dbReference type="Proteomes" id="UP000193922">
    <property type="component" value="Unassembled WGS sequence"/>
</dbReference>
<dbReference type="InterPro" id="IPR003439">
    <property type="entry name" value="ABC_transporter-like_ATP-bd"/>
</dbReference>
<keyword evidence="14" id="KW-1185">Reference proteome</keyword>
<organism evidence="13 14">
    <name type="scientific">Linderina pennispora</name>
    <dbReference type="NCBI Taxonomy" id="61395"/>
    <lineage>
        <taxon>Eukaryota</taxon>
        <taxon>Fungi</taxon>
        <taxon>Fungi incertae sedis</taxon>
        <taxon>Zoopagomycota</taxon>
        <taxon>Kickxellomycotina</taxon>
        <taxon>Kickxellomycetes</taxon>
        <taxon>Kickxellales</taxon>
        <taxon>Kickxellaceae</taxon>
        <taxon>Linderina</taxon>
    </lineage>
</organism>
<dbReference type="FunFam" id="3.40.50.300:FF:000997">
    <property type="entry name" value="Multidrug resistance-associated protein 1"/>
    <property type="match status" value="1"/>
</dbReference>
<accession>A0A1Y1WC30</accession>
<evidence type="ECO:0000256" key="1">
    <source>
        <dbReference type="ARBA" id="ARBA00004141"/>
    </source>
</evidence>
<evidence type="ECO:0000256" key="3">
    <source>
        <dbReference type="ARBA" id="ARBA00022448"/>
    </source>
</evidence>
<dbReference type="OrthoDB" id="6500128at2759"/>
<evidence type="ECO:0000256" key="10">
    <source>
        <dbReference type="SAM" id="Phobius"/>
    </source>
</evidence>
<dbReference type="CDD" id="cd18604">
    <property type="entry name" value="ABC_6TM_VMR1_D2_like"/>
    <property type="match status" value="1"/>
</dbReference>
<dbReference type="CDD" id="cd03250">
    <property type="entry name" value="ABCC_MRP_domain1"/>
    <property type="match status" value="1"/>
</dbReference>
<dbReference type="Pfam" id="PF00664">
    <property type="entry name" value="ABC_membrane"/>
    <property type="match status" value="1"/>
</dbReference>
<keyword evidence="7" id="KW-0067">ATP-binding</keyword>
<dbReference type="CDD" id="cd03244">
    <property type="entry name" value="ABCC_MRP_domain2"/>
    <property type="match status" value="1"/>
</dbReference>
<sequence length="987" mass="109254">MLLAYSLGGQLDGETTFTTIAVFKILQRSVSWLPSAASEAITVYVSLKRIEAYLDEEEVQPVAERVDPQGSDIGFDGAELVWHLADESDSPRGEPQGLLDTSSDASAQKFVLRNLNVRFPLGKLTVIGGPTGSGKSSLLSALIGEMTLVHGKVLIPVSSDWSLHSVAYVSQEAWLRNATIRDNVLFGSPYDQSRYEETLRMCGLKPDLRIFSAGDLTEIGERGITLSGGQKQRVALARAVYSSCKILLIDDCLSAVDSHTGRHILHECLLSQSPMMHGRTRILVTHHMAMCLPHCQYIVMMRSGEIIAQGSPLEVSQIVAVEELSDSELSTDDMSNVRQAGLDDPVAEDEYNEQRALLSATATPGRDGALCSSLPVGRLIKDEERMRGMVKVDVWRRYLSASGSWSFVSSWLFLITIAQLLGTYKDYYLAQKVGSDKTPGGGSSQYIWLIVYLSISLLSSVLVATTMLLIYTGSLRASVILHEQLLRAVIYATPRFMDTTPIGRTLARFSKDFYMIDEDIGEIAFYFIRAFIIAFTTLIVISTTVPLFAVVGVCVLFLYSQFTWRFMQSQREVKRLESTMFAPLLSLYSELIQGVASIRAFGMRDAYMEEIMIRYTEHTQADFVFRATRRWLGSRMGTTSSLVGCAATVMILWKIEYFSSGLAGFVLIYAVSFWMESLSVIRRYSNLELSLNAVERVGQYLEIDQEAPSKSSVGNKPCSGWPLRGEIEVRDLVAGYFANEPVLHRLSFSIRAGEKIGIVGRTGAGKSTLSLSLLRFVEATSGQVLIDGVDISKIGLEDLRQNITIVPQDPVLFNGTIRFNLDPFGEYPDEILLDALKRTLLLKTTHESAGDRGIAVFDSLDDEIMSDGQNLSLGQRQLVALARTLTRRSKVILMDEATASVDFETDETMQRTIRGAEFKSSTILCIAHRLRTIIDYDRVLVLENGRVEEFGTPAELIQAEGGVFRTLCEKSGELDVLVNMACGNLEA</sequence>
<dbReference type="GO" id="GO:0140359">
    <property type="term" value="F:ABC-type transporter activity"/>
    <property type="evidence" value="ECO:0007669"/>
    <property type="project" value="InterPro"/>
</dbReference>
<feature type="domain" description="ABC transmembrane type-1" evidence="12">
    <location>
        <begin position="406"/>
        <end position="689"/>
    </location>
</feature>
<keyword evidence="5" id="KW-0677">Repeat</keyword>
<keyword evidence="13" id="KW-0378">Hydrolase</keyword>
<dbReference type="InterPro" id="IPR036640">
    <property type="entry name" value="ABC1_TM_sf"/>
</dbReference>
<dbReference type="AlphaFoldDB" id="A0A1Y1WC30"/>
<dbReference type="GeneID" id="63803614"/>
<dbReference type="SUPFAM" id="SSF90123">
    <property type="entry name" value="ABC transporter transmembrane region"/>
    <property type="match status" value="1"/>
</dbReference>
<dbReference type="STRING" id="61395.A0A1Y1WC30"/>
<dbReference type="InterPro" id="IPR003593">
    <property type="entry name" value="AAA+_ATPase"/>
</dbReference>
<keyword evidence="3" id="KW-0813">Transport</keyword>
<keyword evidence="4 10" id="KW-0812">Transmembrane</keyword>
<dbReference type="PANTHER" id="PTHR24223:SF356">
    <property type="entry name" value="ATP-BINDING CASSETTE TRANSPORTER ABC4"/>
    <property type="match status" value="1"/>
</dbReference>
<feature type="domain" description="ABC transporter" evidence="11">
    <location>
        <begin position="727"/>
        <end position="969"/>
    </location>
</feature>
<comment type="similarity">
    <text evidence="2">Belongs to the ABC transporter superfamily. ABCC family. Conjugate transporter (TC 3.A.1.208) subfamily.</text>
</comment>
<keyword evidence="6" id="KW-0547">Nucleotide-binding</keyword>
<evidence type="ECO:0000313" key="13">
    <source>
        <dbReference type="EMBL" id="ORX71087.1"/>
    </source>
</evidence>
<dbReference type="InterPro" id="IPR017871">
    <property type="entry name" value="ABC_transporter-like_CS"/>
</dbReference>
<evidence type="ECO:0000256" key="7">
    <source>
        <dbReference type="ARBA" id="ARBA00022840"/>
    </source>
</evidence>
<dbReference type="Pfam" id="PF00005">
    <property type="entry name" value="ABC_tran"/>
    <property type="match status" value="2"/>
</dbReference>
<dbReference type="PANTHER" id="PTHR24223">
    <property type="entry name" value="ATP-BINDING CASSETTE SUB-FAMILY C"/>
    <property type="match status" value="1"/>
</dbReference>
<dbReference type="SMART" id="SM00382">
    <property type="entry name" value="AAA"/>
    <property type="match status" value="2"/>
</dbReference>
<dbReference type="PROSITE" id="PS50929">
    <property type="entry name" value="ABC_TM1F"/>
    <property type="match status" value="1"/>
</dbReference>
<feature type="transmembrane region" description="Helical" evidence="10">
    <location>
        <begin position="398"/>
        <end position="421"/>
    </location>
</feature>
<evidence type="ECO:0000256" key="8">
    <source>
        <dbReference type="ARBA" id="ARBA00022989"/>
    </source>
</evidence>
<evidence type="ECO:0000313" key="14">
    <source>
        <dbReference type="Proteomes" id="UP000193922"/>
    </source>
</evidence>
<dbReference type="EMBL" id="MCFD01000004">
    <property type="protein sequence ID" value="ORX71087.1"/>
    <property type="molecule type" value="Genomic_DNA"/>
</dbReference>
<dbReference type="InterPro" id="IPR011527">
    <property type="entry name" value="ABC1_TM_dom"/>
</dbReference>
<evidence type="ECO:0000256" key="5">
    <source>
        <dbReference type="ARBA" id="ARBA00022737"/>
    </source>
</evidence>
<comment type="caution">
    <text evidence="13">The sequence shown here is derived from an EMBL/GenBank/DDBJ whole genome shotgun (WGS) entry which is preliminary data.</text>
</comment>
<dbReference type="InterPro" id="IPR050173">
    <property type="entry name" value="ABC_transporter_C-like"/>
</dbReference>
<name>A0A1Y1WC30_9FUNG</name>
<dbReference type="PROSITE" id="PS00211">
    <property type="entry name" value="ABC_TRANSPORTER_1"/>
    <property type="match status" value="2"/>
</dbReference>
<reference evidence="13 14" key="1">
    <citation type="submission" date="2016-07" db="EMBL/GenBank/DDBJ databases">
        <title>Pervasive Adenine N6-methylation of Active Genes in Fungi.</title>
        <authorList>
            <consortium name="DOE Joint Genome Institute"/>
            <person name="Mondo S.J."/>
            <person name="Dannebaum R.O."/>
            <person name="Kuo R.C."/>
            <person name="Labutti K."/>
            <person name="Haridas S."/>
            <person name="Kuo A."/>
            <person name="Salamov A."/>
            <person name="Ahrendt S.R."/>
            <person name="Lipzen A."/>
            <person name="Sullivan W."/>
            <person name="Andreopoulos W.B."/>
            <person name="Clum A."/>
            <person name="Lindquist E."/>
            <person name="Daum C."/>
            <person name="Ramamoorthy G.K."/>
            <person name="Gryganskyi A."/>
            <person name="Culley D."/>
            <person name="Magnuson J.K."/>
            <person name="James T.Y."/>
            <person name="O'Malley M.A."/>
            <person name="Stajich J.E."/>
            <person name="Spatafora J.W."/>
            <person name="Visel A."/>
            <person name="Grigoriev I.V."/>
        </authorList>
    </citation>
    <scope>NUCLEOTIDE SEQUENCE [LARGE SCALE GENOMIC DNA]</scope>
    <source>
        <strain evidence="13 14">ATCC 12442</strain>
    </source>
</reference>
<dbReference type="SUPFAM" id="SSF52540">
    <property type="entry name" value="P-loop containing nucleoside triphosphate hydrolases"/>
    <property type="match status" value="2"/>
</dbReference>
<gene>
    <name evidence="13" type="ORF">DL89DRAFT_266113</name>
</gene>
<evidence type="ECO:0000259" key="12">
    <source>
        <dbReference type="PROSITE" id="PS50929"/>
    </source>
</evidence>
<keyword evidence="9 10" id="KW-0472">Membrane</keyword>
<evidence type="ECO:0000256" key="6">
    <source>
        <dbReference type="ARBA" id="ARBA00022741"/>
    </source>
</evidence>
<dbReference type="FunFam" id="3.40.50.300:FF:000610">
    <property type="entry name" value="Multidrug resistance-associated ABC transporter"/>
    <property type="match status" value="1"/>
</dbReference>
<dbReference type="GO" id="GO:0016887">
    <property type="term" value="F:ATP hydrolysis activity"/>
    <property type="evidence" value="ECO:0007669"/>
    <property type="project" value="InterPro"/>
</dbReference>
<keyword evidence="8 10" id="KW-1133">Transmembrane helix</keyword>
<dbReference type="Gene3D" id="3.40.50.300">
    <property type="entry name" value="P-loop containing nucleotide triphosphate hydrolases"/>
    <property type="match status" value="2"/>
</dbReference>
<dbReference type="GO" id="GO:0016020">
    <property type="term" value="C:membrane"/>
    <property type="evidence" value="ECO:0007669"/>
    <property type="project" value="UniProtKB-SubCell"/>
</dbReference>
<dbReference type="RefSeq" id="XP_040744602.1">
    <property type="nucleotide sequence ID" value="XM_040886966.1"/>
</dbReference>
<dbReference type="GO" id="GO:0005524">
    <property type="term" value="F:ATP binding"/>
    <property type="evidence" value="ECO:0007669"/>
    <property type="project" value="UniProtKB-KW"/>
</dbReference>
<evidence type="ECO:0000256" key="2">
    <source>
        <dbReference type="ARBA" id="ARBA00009726"/>
    </source>
</evidence>
<dbReference type="InterPro" id="IPR027417">
    <property type="entry name" value="P-loop_NTPase"/>
</dbReference>
<dbReference type="PROSITE" id="PS50893">
    <property type="entry name" value="ABC_TRANSPORTER_2"/>
    <property type="match status" value="2"/>
</dbReference>
<feature type="transmembrane region" description="Helical" evidence="10">
    <location>
        <begin position="661"/>
        <end position="681"/>
    </location>
</feature>
<dbReference type="FunFam" id="1.20.1560.10:FF:000013">
    <property type="entry name" value="ABC transporter C family member 2"/>
    <property type="match status" value="1"/>
</dbReference>
<protein>
    <submittedName>
        <fullName evidence="13">p-loop containing nucleoside triphosphate hydrolase protein</fullName>
    </submittedName>
</protein>
<feature type="transmembrane region" description="Helical" evidence="10">
    <location>
        <begin position="547"/>
        <end position="567"/>
    </location>
</feature>
<feature type="domain" description="ABC transporter" evidence="11">
    <location>
        <begin position="96"/>
        <end position="328"/>
    </location>
</feature>
<comment type="subcellular location">
    <subcellularLocation>
        <location evidence="1">Membrane</location>
        <topology evidence="1">Multi-pass membrane protein</topology>
    </subcellularLocation>
</comment>